<reference evidence="6" key="1">
    <citation type="submission" date="2019-04" db="EMBL/GenBank/DDBJ databases">
        <title>Evolution of Biomass-Degrading Anaerobic Consortia Revealed by Metagenomics.</title>
        <authorList>
            <person name="Peng X."/>
        </authorList>
    </citation>
    <scope>NUCLEOTIDE SEQUENCE</scope>
    <source>
        <strain evidence="6">SIG551</strain>
    </source>
</reference>
<dbReference type="PANTHER" id="PTHR11280">
    <property type="entry name" value="GLUCOSAMINE-6-PHOSPHATE ISOMERASE"/>
    <property type="match status" value="1"/>
</dbReference>
<dbReference type="GO" id="GO:0005975">
    <property type="term" value="P:carbohydrate metabolic process"/>
    <property type="evidence" value="ECO:0007669"/>
    <property type="project" value="InterPro"/>
</dbReference>
<dbReference type="HAMAP" id="MF_01241">
    <property type="entry name" value="GlcN6P_deamin"/>
    <property type="match status" value="1"/>
</dbReference>
<accession>A0A928Q5B3</accession>
<name>A0A928Q5B3_9FIRM</name>
<dbReference type="GO" id="GO:0006046">
    <property type="term" value="P:N-acetylglucosamine catabolic process"/>
    <property type="evidence" value="ECO:0007669"/>
    <property type="project" value="UniProtKB-UniRule"/>
</dbReference>
<protein>
    <recommendedName>
        <fullName evidence="4">Glucosamine-6-phosphate deaminase</fullName>
        <ecNumber evidence="4">3.5.99.6</ecNumber>
    </recommendedName>
    <alternativeName>
        <fullName evidence="4">GlcN6P deaminase</fullName>
        <shortName evidence="4">GNPDA</shortName>
    </alternativeName>
    <alternativeName>
        <fullName evidence="4">Glucosamine-6-phosphate isomerase</fullName>
    </alternativeName>
</protein>
<comment type="similarity">
    <text evidence="4">Belongs to the glucosamine/galactosamine-6-phosphate isomerase family. NagB subfamily.</text>
</comment>
<dbReference type="GO" id="GO:0042802">
    <property type="term" value="F:identical protein binding"/>
    <property type="evidence" value="ECO:0007669"/>
    <property type="project" value="TreeGrafter"/>
</dbReference>
<dbReference type="EC" id="3.5.99.6" evidence="4"/>
<comment type="pathway">
    <text evidence="4">Amino-sugar metabolism; N-acetylneuraminate degradation; D-fructose 6-phosphate from N-acetylneuraminate: step 5/5.</text>
</comment>
<feature type="active site" description="Proton acceptor; for enolization step" evidence="4">
    <location>
        <position position="67"/>
    </location>
</feature>
<comment type="function">
    <text evidence="4">Catalyzes the reversible isomerization-deamination of glucosamine 6-phosphate (GlcN6P) to form fructose 6-phosphate (Fru6P) and ammonium ion.</text>
</comment>
<evidence type="ECO:0000256" key="1">
    <source>
        <dbReference type="ARBA" id="ARBA00000644"/>
    </source>
</evidence>
<dbReference type="AlphaFoldDB" id="A0A928Q5B3"/>
<dbReference type="PANTHER" id="PTHR11280:SF5">
    <property type="entry name" value="GLUCOSAMINE-6-PHOSPHATE ISOMERASE"/>
    <property type="match status" value="1"/>
</dbReference>
<dbReference type="InterPro" id="IPR006148">
    <property type="entry name" value="Glc/Gal-6P_isomerase"/>
</dbReference>
<proteinExistence type="inferred from homology"/>
<evidence type="ECO:0000256" key="3">
    <source>
        <dbReference type="ARBA" id="ARBA00023277"/>
    </source>
</evidence>
<dbReference type="RefSeq" id="WP_326840486.1">
    <property type="nucleotide sequence ID" value="NZ_JBKWRC010000002.1"/>
</dbReference>
<dbReference type="EMBL" id="SVNY01000004">
    <property type="protein sequence ID" value="MBE6833730.1"/>
    <property type="molecule type" value="Genomic_DNA"/>
</dbReference>
<dbReference type="GO" id="GO:0005737">
    <property type="term" value="C:cytoplasm"/>
    <property type="evidence" value="ECO:0007669"/>
    <property type="project" value="TreeGrafter"/>
</dbReference>
<dbReference type="GO" id="GO:0006043">
    <property type="term" value="P:glucosamine catabolic process"/>
    <property type="evidence" value="ECO:0007669"/>
    <property type="project" value="TreeGrafter"/>
</dbReference>
<feature type="active site" description="Proton acceptor; for ring-opening step" evidence="4">
    <location>
        <position position="138"/>
    </location>
</feature>
<feature type="domain" description="Glucosamine/galactosamine-6-phosphate isomerase" evidence="5">
    <location>
        <begin position="29"/>
        <end position="224"/>
    </location>
</feature>
<keyword evidence="3 4" id="KW-0119">Carbohydrate metabolism</keyword>
<dbReference type="InterPro" id="IPR037171">
    <property type="entry name" value="NagB/RpiA_transferase-like"/>
</dbReference>
<dbReference type="GO" id="GO:0019262">
    <property type="term" value="P:N-acetylneuraminate catabolic process"/>
    <property type="evidence" value="ECO:0007669"/>
    <property type="project" value="UniProtKB-UniRule"/>
</dbReference>
<dbReference type="Pfam" id="PF01182">
    <property type="entry name" value="Glucosamine_iso"/>
    <property type="match status" value="1"/>
</dbReference>
<comment type="catalytic activity">
    <reaction evidence="1 4">
        <text>alpha-D-glucosamine 6-phosphate + H2O = beta-D-fructose 6-phosphate + NH4(+)</text>
        <dbReference type="Rhea" id="RHEA:12172"/>
        <dbReference type="ChEBI" id="CHEBI:15377"/>
        <dbReference type="ChEBI" id="CHEBI:28938"/>
        <dbReference type="ChEBI" id="CHEBI:57634"/>
        <dbReference type="ChEBI" id="CHEBI:75989"/>
        <dbReference type="EC" id="3.5.99.6"/>
    </reaction>
</comment>
<evidence type="ECO:0000256" key="4">
    <source>
        <dbReference type="HAMAP-Rule" id="MF_01241"/>
    </source>
</evidence>
<evidence type="ECO:0000313" key="7">
    <source>
        <dbReference type="Proteomes" id="UP000754750"/>
    </source>
</evidence>
<evidence type="ECO:0000313" key="6">
    <source>
        <dbReference type="EMBL" id="MBE6833730.1"/>
    </source>
</evidence>
<dbReference type="FunFam" id="3.40.50.1360:FF:000003">
    <property type="entry name" value="Glucosamine-6-phosphate deaminase"/>
    <property type="match status" value="1"/>
</dbReference>
<sequence length="253" mass="27918">MKILQTSDYEEMSRKAGNILAAQVTLFPQSVLGLATGATPLGIYRELLRRYQTGELDFSGIRSVNLDEYCGLSAEDPNSYREYMRKNLFSHINILPENVHIPNGMAADAQEECRRYDELIRALGGIDLQLLGLGLTGHIGFNEPNESFDRRTHKVRLSERTIAANARQFRSIDEVPRTAFTMGIGAIMQAKRILLVVSGRHKAAVLKEALFGPVTPRVPASILQFHPDVTVVADEEALSLSAGLWSGPKGKAL</sequence>
<dbReference type="CDD" id="cd01399">
    <property type="entry name" value="GlcN6P_deaminase"/>
    <property type="match status" value="1"/>
</dbReference>
<comment type="caution">
    <text evidence="6">The sequence shown here is derived from an EMBL/GenBank/DDBJ whole genome shotgun (WGS) entry which is preliminary data.</text>
</comment>
<dbReference type="Proteomes" id="UP000754750">
    <property type="component" value="Unassembled WGS sequence"/>
</dbReference>
<keyword evidence="2 4" id="KW-0378">Hydrolase</keyword>
<evidence type="ECO:0000256" key="2">
    <source>
        <dbReference type="ARBA" id="ARBA00022801"/>
    </source>
</evidence>
<feature type="active site" description="For ring-opening step" evidence="4">
    <location>
        <position position="143"/>
    </location>
</feature>
<dbReference type="Gene3D" id="3.40.50.1360">
    <property type="match status" value="1"/>
</dbReference>
<gene>
    <name evidence="4 6" type="primary">nagB</name>
    <name evidence="6" type="ORF">E7512_09155</name>
</gene>
<dbReference type="NCBIfam" id="TIGR00502">
    <property type="entry name" value="nagB"/>
    <property type="match status" value="1"/>
</dbReference>
<evidence type="ECO:0000259" key="5">
    <source>
        <dbReference type="Pfam" id="PF01182"/>
    </source>
</evidence>
<organism evidence="6 7">
    <name type="scientific">Faecalispora sporosphaeroides</name>
    <dbReference type="NCBI Taxonomy" id="1549"/>
    <lineage>
        <taxon>Bacteria</taxon>
        <taxon>Bacillati</taxon>
        <taxon>Bacillota</taxon>
        <taxon>Clostridia</taxon>
        <taxon>Eubacteriales</taxon>
        <taxon>Oscillospiraceae</taxon>
        <taxon>Faecalispora</taxon>
    </lineage>
</organism>
<comment type="caution">
    <text evidence="4">Lacks conserved residue(s) required for the propagation of feature annotation.</text>
</comment>
<dbReference type="GO" id="GO:0004342">
    <property type="term" value="F:glucosamine-6-phosphate deaminase activity"/>
    <property type="evidence" value="ECO:0007669"/>
    <property type="project" value="UniProtKB-UniRule"/>
</dbReference>
<dbReference type="SUPFAM" id="SSF100950">
    <property type="entry name" value="NagB/RpiA/CoA transferase-like"/>
    <property type="match status" value="1"/>
</dbReference>
<dbReference type="InterPro" id="IPR004547">
    <property type="entry name" value="Glucosamine6P_isomerase"/>
</dbReference>